<dbReference type="EMBL" id="WIXI01000045">
    <property type="protein sequence ID" value="MQY47715.1"/>
    <property type="molecule type" value="Genomic_DNA"/>
</dbReference>
<gene>
    <name evidence="2" type="ORF">GAO09_16890</name>
</gene>
<evidence type="ECO:0000256" key="1">
    <source>
        <dbReference type="SAM" id="SignalP"/>
    </source>
</evidence>
<dbReference type="AlphaFoldDB" id="A0A6A8A8W5"/>
<keyword evidence="1" id="KW-0732">Signal</keyword>
<evidence type="ECO:0000313" key="2">
    <source>
        <dbReference type="EMBL" id="MQY47715.1"/>
    </source>
</evidence>
<keyword evidence="3" id="KW-1185">Reference proteome</keyword>
<accession>A0A6A8A8W5</accession>
<feature type="signal peptide" evidence="1">
    <location>
        <begin position="1"/>
        <end position="36"/>
    </location>
</feature>
<evidence type="ECO:0000313" key="3">
    <source>
        <dbReference type="Proteomes" id="UP000435138"/>
    </source>
</evidence>
<protein>
    <submittedName>
        <fullName evidence="2">Uncharacterized protein</fullName>
    </submittedName>
</protein>
<comment type="caution">
    <text evidence="2">The sequence shown here is derived from an EMBL/GenBank/DDBJ whole genome shotgun (WGS) entry which is preliminary data.</text>
</comment>
<dbReference type="Proteomes" id="UP000435138">
    <property type="component" value="Unassembled WGS sequence"/>
</dbReference>
<organism evidence="2 3">
    <name type="scientific">Endobacterium cereale</name>
    <dbReference type="NCBI Taxonomy" id="2663029"/>
    <lineage>
        <taxon>Bacteria</taxon>
        <taxon>Pseudomonadati</taxon>
        <taxon>Pseudomonadota</taxon>
        <taxon>Alphaproteobacteria</taxon>
        <taxon>Hyphomicrobiales</taxon>
        <taxon>Rhizobiaceae</taxon>
        <taxon>Endobacterium</taxon>
    </lineage>
</organism>
<name>A0A6A8A8W5_9HYPH</name>
<sequence>MLVSKHIRIRTNMRRSAKAALSLSLFLALGATQAAAQSGFCTGKVRDLKLDPAIVGEGFTVDPMDDGSAQIICADCADTRTIAIFLGTNDDREQGLRDGTVTADTLTEKCLKTGPNCSAKTFVEGPSVGYTLENKFGEKVQRRYALYNGGKVLTVRGTAPLADREKISANTEAVFRSLLPQLHCGA</sequence>
<dbReference type="RefSeq" id="WP_153355170.1">
    <property type="nucleotide sequence ID" value="NZ_JAYKOO010000007.1"/>
</dbReference>
<reference evidence="2 3" key="1">
    <citation type="submission" date="2019-11" db="EMBL/GenBank/DDBJ databases">
        <title>Genome analysis of Rhizobacterium cereale a novel genus and species isolated from maize roots in North Spain.</title>
        <authorList>
            <person name="Menendez E."/>
            <person name="Flores-Felix J.D."/>
            <person name="Ramirez-Bahena M.-H."/>
            <person name="Igual J.M."/>
            <person name="Garcia-Fraile P."/>
            <person name="Peix A."/>
            <person name="Velazquez E."/>
        </authorList>
    </citation>
    <scope>NUCLEOTIDE SEQUENCE [LARGE SCALE GENOMIC DNA]</scope>
    <source>
        <strain evidence="2 3">RZME27</strain>
    </source>
</reference>
<feature type="chain" id="PRO_5025489344" evidence="1">
    <location>
        <begin position="37"/>
        <end position="186"/>
    </location>
</feature>
<proteinExistence type="predicted"/>